<reference evidence="8 9" key="1">
    <citation type="submission" date="2024-10" db="EMBL/GenBank/DDBJ databases">
        <title>The Natural Products Discovery Center: Release of the First 8490 Sequenced Strains for Exploring Actinobacteria Biosynthetic Diversity.</title>
        <authorList>
            <person name="Kalkreuter E."/>
            <person name="Kautsar S.A."/>
            <person name="Yang D."/>
            <person name="Bader C.D."/>
            <person name="Teijaro C.N."/>
            <person name="Fluegel L."/>
            <person name="Davis C.M."/>
            <person name="Simpson J.R."/>
            <person name="Lauterbach L."/>
            <person name="Steele A.D."/>
            <person name="Gui C."/>
            <person name="Meng S."/>
            <person name="Li G."/>
            <person name="Viehrig K."/>
            <person name="Ye F."/>
            <person name="Su P."/>
            <person name="Kiefer A.F."/>
            <person name="Nichols A."/>
            <person name="Cepeda A.J."/>
            <person name="Yan W."/>
            <person name="Fan B."/>
            <person name="Jiang Y."/>
            <person name="Adhikari A."/>
            <person name="Zheng C.-J."/>
            <person name="Schuster L."/>
            <person name="Cowan T.M."/>
            <person name="Smanski M.J."/>
            <person name="Chevrette M.G."/>
            <person name="De Carvalho L.P.S."/>
            <person name="Shen B."/>
        </authorList>
    </citation>
    <scope>NUCLEOTIDE SEQUENCE [LARGE SCALE GENOMIC DNA]</scope>
    <source>
        <strain evidence="8 9">NPDC087045</strain>
    </source>
</reference>
<keyword evidence="3" id="KW-1003">Cell membrane</keyword>
<keyword evidence="9" id="KW-1185">Reference proteome</keyword>
<dbReference type="RefSeq" id="WP_050468548.1">
    <property type="nucleotide sequence ID" value="NZ_JBIUZV010000001.1"/>
</dbReference>
<evidence type="ECO:0000256" key="6">
    <source>
        <dbReference type="ARBA" id="ARBA00022970"/>
    </source>
</evidence>
<evidence type="ECO:0000256" key="3">
    <source>
        <dbReference type="ARBA" id="ARBA00022475"/>
    </source>
</evidence>
<protein>
    <submittedName>
        <fullName evidence="8">ABC transporter ATP-binding protein</fullName>
    </submittedName>
</protein>
<dbReference type="PANTHER" id="PTHR43820">
    <property type="entry name" value="HIGH-AFFINITY BRANCHED-CHAIN AMINO ACID TRANSPORT ATP-BINDING PROTEIN LIVF"/>
    <property type="match status" value="1"/>
</dbReference>
<dbReference type="PANTHER" id="PTHR43820:SF4">
    <property type="entry name" value="HIGH-AFFINITY BRANCHED-CHAIN AMINO ACID TRANSPORT ATP-BINDING PROTEIN LIVF"/>
    <property type="match status" value="1"/>
</dbReference>
<dbReference type="InterPro" id="IPR052156">
    <property type="entry name" value="BCAA_Transport_ATP-bd_LivF"/>
</dbReference>
<dbReference type="Pfam" id="PF00005">
    <property type="entry name" value="ABC_tran"/>
    <property type="match status" value="1"/>
</dbReference>
<dbReference type="InterPro" id="IPR017871">
    <property type="entry name" value="ABC_transporter-like_CS"/>
</dbReference>
<dbReference type="InterPro" id="IPR003439">
    <property type="entry name" value="ABC_transporter-like_ATP-bd"/>
</dbReference>
<dbReference type="SMART" id="SM00382">
    <property type="entry name" value="AAA"/>
    <property type="match status" value="1"/>
</dbReference>
<evidence type="ECO:0000313" key="9">
    <source>
        <dbReference type="Proteomes" id="UP001617427"/>
    </source>
</evidence>
<dbReference type="GO" id="GO:0005524">
    <property type="term" value="F:ATP binding"/>
    <property type="evidence" value="ECO:0007669"/>
    <property type="project" value="UniProtKB-KW"/>
</dbReference>
<evidence type="ECO:0000313" key="8">
    <source>
        <dbReference type="EMBL" id="MFJ3044695.1"/>
    </source>
</evidence>
<gene>
    <name evidence="8" type="ORF">ACIPEN_02585</name>
</gene>
<keyword evidence="2" id="KW-0813">Transport</keyword>
<sequence length="233" mass="25282">MLSLHNVTGGYGRRTVLDDISLQVHAGETVAILGANTAGKTSLMRAILGLLPRCSGRIEFGSKDISSVPAHRRVERGLACVPEGRHVFADMTVQDNLLLGGYHRRRQIEQRDIEDCFRLFPRLQERQLQKAGTLSGGEQQMVAIGRALMSRPAMLLLDEPSHGLAPLMVAEVHAAISEVNQRGISVLLVEQNVAAALKIVSRGYVLEAGRIAVAGTTAELASNDDIRRTYLGI</sequence>
<evidence type="ECO:0000256" key="5">
    <source>
        <dbReference type="ARBA" id="ARBA00022840"/>
    </source>
</evidence>
<dbReference type="InterPro" id="IPR027417">
    <property type="entry name" value="P-loop_NTPase"/>
</dbReference>
<evidence type="ECO:0000256" key="1">
    <source>
        <dbReference type="ARBA" id="ARBA00005417"/>
    </source>
</evidence>
<feature type="domain" description="ABC transporter" evidence="7">
    <location>
        <begin position="2"/>
        <end position="233"/>
    </location>
</feature>
<keyword evidence="5 8" id="KW-0067">ATP-binding</keyword>
<dbReference type="PROSITE" id="PS00211">
    <property type="entry name" value="ABC_TRANSPORTER_1"/>
    <property type="match status" value="1"/>
</dbReference>
<keyword evidence="6" id="KW-0029">Amino-acid transport</keyword>
<evidence type="ECO:0000256" key="4">
    <source>
        <dbReference type="ARBA" id="ARBA00022741"/>
    </source>
</evidence>
<dbReference type="CDD" id="cd03224">
    <property type="entry name" value="ABC_TM1139_LivF_branched"/>
    <property type="match status" value="1"/>
</dbReference>
<evidence type="ECO:0000256" key="2">
    <source>
        <dbReference type="ARBA" id="ARBA00022448"/>
    </source>
</evidence>
<organism evidence="8 9">
    <name type="scientific">Herbaspirillum chlorophenolicum</name>
    <dbReference type="NCBI Taxonomy" id="211589"/>
    <lineage>
        <taxon>Bacteria</taxon>
        <taxon>Pseudomonadati</taxon>
        <taxon>Pseudomonadota</taxon>
        <taxon>Betaproteobacteria</taxon>
        <taxon>Burkholderiales</taxon>
        <taxon>Oxalobacteraceae</taxon>
        <taxon>Herbaspirillum</taxon>
    </lineage>
</organism>
<proteinExistence type="inferred from homology"/>
<evidence type="ECO:0000259" key="7">
    <source>
        <dbReference type="PROSITE" id="PS50893"/>
    </source>
</evidence>
<comment type="similarity">
    <text evidence="1">Belongs to the ABC transporter superfamily.</text>
</comment>
<dbReference type="PROSITE" id="PS50893">
    <property type="entry name" value="ABC_TRANSPORTER_2"/>
    <property type="match status" value="1"/>
</dbReference>
<keyword evidence="3" id="KW-0472">Membrane</keyword>
<accession>A0ABW8ETD2</accession>
<dbReference type="Gene3D" id="3.40.50.300">
    <property type="entry name" value="P-loop containing nucleotide triphosphate hydrolases"/>
    <property type="match status" value="1"/>
</dbReference>
<dbReference type="Proteomes" id="UP001617427">
    <property type="component" value="Unassembled WGS sequence"/>
</dbReference>
<keyword evidence="4" id="KW-0547">Nucleotide-binding</keyword>
<dbReference type="InterPro" id="IPR003593">
    <property type="entry name" value="AAA+_ATPase"/>
</dbReference>
<name>A0ABW8ETD2_9BURK</name>
<comment type="caution">
    <text evidence="8">The sequence shown here is derived from an EMBL/GenBank/DDBJ whole genome shotgun (WGS) entry which is preliminary data.</text>
</comment>
<dbReference type="SUPFAM" id="SSF52540">
    <property type="entry name" value="P-loop containing nucleoside triphosphate hydrolases"/>
    <property type="match status" value="1"/>
</dbReference>
<dbReference type="EMBL" id="JBIUZV010000001">
    <property type="protein sequence ID" value="MFJ3044695.1"/>
    <property type="molecule type" value="Genomic_DNA"/>
</dbReference>